<evidence type="ECO:0000313" key="3">
    <source>
        <dbReference type="EMBL" id="AXR06689.1"/>
    </source>
</evidence>
<protein>
    <submittedName>
        <fullName evidence="3">Transposase</fullName>
    </submittedName>
</protein>
<dbReference type="Gene3D" id="3.30.420.10">
    <property type="entry name" value="Ribonuclease H-like superfamily/Ribonuclease H"/>
    <property type="match status" value="1"/>
</dbReference>
<dbReference type="AlphaFoldDB" id="A0A346NMD2"/>
<evidence type="ECO:0000313" key="4">
    <source>
        <dbReference type="Proteomes" id="UP000262073"/>
    </source>
</evidence>
<dbReference type="OrthoDB" id="501284at2"/>
<feature type="domain" description="Integrase catalytic" evidence="2">
    <location>
        <begin position="261"/>
        <end position="472"/>
    </location>
</feature>
<dbReference type="InterPro" id="IPR036397">
    <property type="entry name" value="RNaseH_sf"/>
</dbReference>
<evidence type="ECO:0000259" key="2">
    <source>
        <dbReference type="PROSITE" id="PS50994"/>
    </source>
</evidence>
<organism evidence="3 4">
    <name type="scientific">Salinimonas sediminis</name>
    <dbReference type="NCBI Taxonomy" id="2303538"/>
    <lineage>
        <taxon>Bacteria</taxon>
        <taxon>Pseudomonadati</taxon>
        <taxon>Pseudomonadota</taxon>
        <taxon>Gammaproteobacteria</taxon>
        <taxon>Alteromonadales</taxon>
        <taxon>Alteromonadaceae</taxon>
        <taxon>Alteromonas/Salinimonas group</taxon>
        <taxon>Salinimonas</taxon>
    </lineage>
</organism>
<accession>A0A346NMD2</accession>
<reference evidence="3 4" key="1">
    <citation type="submission" date="2018-08" db="EMBL/GenBank/DDBJ databases">
        <title>Salinimonas sediminis sp. nov., a piezophilic bacterium isolated from a deep-sea sediment sample from the New Britain Trench.</title>
        <authorList>
            <person name="Cao J."/>
        </authorList>
    </citation>
    <scope>NUCLEOTIDE SEQUENCE [LARGE SCALE GENOMIC DNA]</scope>
    <source>
        <strain evidence="3 4">N102</strain>
    </source>
</reference>
<dbReference type="InterPro" id="IPR001584">
    <property type="entry name" value="Integrase_cat-core"/>
</dbReference>
<proteinExistence type="predicted"/>
<sequence length="693" mass="79254">MFRINEVLKFGEQRFRVLQPLGEYLVWIDIDDGSAFPEIASVSDLSEAIEQENLDRIDDPYKELAFESPKEGTMARTKRDSNYHLIKPLLGLPDFYEPKSRGAAIKSILSEKGSTKQTLYRLARRYWQRGQTPNALLPDYKNSGGKGKRRIAKDKKLGRPRKYTPGVGAKVDEFVERLFRIAIDRYLLKDKGHSFPYAHRRFNTMYLNYFPDTPEEELPSNWQMMHFYKREYLQAEKLKKRISANEYNKDVRPLHSTANTQVLGPGSRYEIDATIADVYVVSDSERGNIVGRPVVYMVIDVFSRMVAGFYIGFESASYVAAMQALYMAVTDKTGYCKELGFDVESEHWPSVGLPDAILADRGELLGHQIENLESNFAVRIENTPPYRGDAKGIVERNFKTVQASFGSFVPGYVTGNRVKKRGGKDYRLDAKLSVKDFAQTILSSVLYHNQFAVLEKYDRDSDMPTNLPTTPVHLWNWGLQHRTGRLHHAEPDALRVALLPRKKASISELGACLFGLYYTSSEFLQLGWTHRGRAVKRPATLEAAYDPLVADQIYLFPEKGSNKYWICNLADRSREFRGASFWDVWQARDEQKKTTGKAKVQSGAKKRQHEEFVIDKISHATKVAPDTSGIPNAQRVRTINENKRQEKAKERAERARRPDADPNERPGKVIHLSDPESDLDYPDYVDELFGDDD</sequence>
<dbReference type="Proteomes" id="UP000262073">
    <property type="component" value="Chromosome"/>
</dbReference>
<dbReference type="RefSeq" id="WP_117316791.1">
    <property type="nucleotide sequence ID" value="NZ_CP031769.1"/>
</dbReference>
<dbReference type="GO" id="GO:0003676">
    <property type="term" value="F:nucleic acid binding"/>
    <property type="evidence" value="ECO:0007669"/>
    <property type="project" value="InterPro"/>
</dbReference>
<feature type="compositionally biased region" description="Acidic residues" evidence="1">
    <location>
        <begin position="675"/>
        <end position="693"/>
    </location>
</feature>
<dbReference type="InterPro" id="IPR012337">
    <property type="entry name" value="RNaseH-like_sf"/>
</dbReference>
<feature type="compositionally biased region" description="Basic and acidic residues" evidence="1">
    <location>
        <begin position="639"/>
        <end position="674"/>
    </location>
</feature>
<dbReference type="SUPFAM" id="SSF53098">
    <property type="entry name" value="Ribonuclease H-like"/>
    <property type="match status" value="1"/>
</dbReference>
<evidence type="ECO:0000256" key="1">
    <source>
        <dbReference type="SAM" id="MobiDB-lite"/>
    </source>
</evidence>
<name>A0A346NMD2_9ALTE</name>
<dbReference type="KEGG" id="salm:D0Y50_10085"/>
<gene>
    <name evidence="3" type="ORF">D0Y50_10085</name>
</gene>
<keyword evidence="4" id="KW-1185">Reference proteome</keyword>
<dbReference type="PROSITE" id="PS50994">
    <property type="entry name" value="INTEGRASE"/>
    <property type="match status" value="1"/>
</dbReference>
<dbReference type="GO" id="GO:0015074">
    <property type="term" value="P:DNA integration"/>
    <property type="evidence" value="ECO:0007669"/>
    <property type="project" value="InterPro"/>
</dbReference>
<feature type="region of interest" description="Disordered" evidence="1">
    <location>
        <begin position="639"/>
        <end position="693"/>
    </location>
</feature>
<dbReference type="EMBL" id="CP031769">
    <property type="protein sequence ID" value="AXR06689.1"/>
    <property type="molecule type" value="Genomic_DNA"/>
</dbReference>